<dbReference type="RefSeq" id="WP_126695033.1">
    <property type="nucleotide sequence ID" value="NZ_RXOF01000013.1"/>
</dbReference>
<dbReference type="PANTHER" id="PTHR38590:SF1">
    <property type="entry name" value="BLL0828 PROTEIN"/>
    <property type="match status" value="1"/>
</dbReference>
<reference evidence="2 3" key="1">
    <citation type="submission" date="2018-12" db="EMBL/GenBank/DDBJ databases">
        <title>Hymenobacter gummosus sp. nov., isolated from a spring.</title>
        <authorList>
            <person name="Nie L."/>
        </authorList>
    </citation>
    <scope>NUCLEOTIDE SEQUENCE [LARGE SCALE GENOMIC DNA]</scope>
    <source>
        <strain evidence="2 3">KCTC 52166</strain>
    </source>
</reference>
<dbReference type="InterPro" id="IPR011335">
    <property type="entry name" value="Restrct_endonuc-II-like"/>
</dbReference>
<protein>
    <submittedName>
        <fullName evidence="2">Endonuclease domain-containing protein</fullName>
    </submittedName>
</protein>
<dbReference type="Gene3D" id="3.40.960.10">
    <property type="entry name" value="VSR Endonuclease"/>
    <property type="match status" value="1"/>
</dbReference>
<sequence length="134" mass="15494">MDTSNPKQDRLTADLKRWHTRLKPFSGEMRRNPTPAEDTLWQALRNRQLNNVKFRRQHAIGHFIVDFLSTEHQLIIEVDGEVHAGPSQAEYHEARSYRLATAGYRVLRFPNEQALTSLPTVLQAIREALASLHQ</sequence>
<dbReference type="GO" id="GO:0004519">
    <property type="term" value="F:endonuclease activity"/>
    <property type="evidence" value="ECO:0007669"/>
    <property type="project" value="UniProtKB-KW"/>
</dbReference>
<feature type="domain" description="DUF559" evidence="1">
    <location>
        <begin position="22"/>
        <end position="129"/>
    </location>
</feature>
<accession>A0A3S0JC52</accession>
<evidence type="ECO:0000313" key="3">
    <source>
        <dbReference type="Proteomes" id="UP000282184"/>
    </source>
</evidence>
<dbReference type="CDD" id="cd01038">
    <property type="entry name" value="Endonuclease_DUF559"/>
    <property type="match status" value="1"/>
</dbReference>
<evidence type="ECO:0000259" key="1">
    <source>
        <dbReference type="Pfam" id="PF04480"/>
    </source>
</evidence>
<dbReference type="Pfam" id="PF04480">
    <property type="entry name" value="DUF559"/>
    <property type="match status" value="1"/>
</dbReference>
<dbReference type="InterPro" id="IPR007569">
    <property type="entry name" value="DUF559"/>
</dbReference>
<comment type="caution">
    <text evidence="2">The sequence shown here is derived from an EMBL/GenBank/DDBJ whole genome shotgun (WGS) entry which is preliminary data.</text>
</comment>
<dbReference type="InterPro" id="IPR047216">
    <property type="entry name" value="Endonuclease_DUF559_bact"/>
</dbReference>
<proteinExistence type="predicted"/>
<dbReference type="EMBL" id="RXOF01000013">
    <property type="protein sequence ID" value="RTQ47235.1"/>
    <property type="molecule type" value="Genomic_DNA"/>
</dbReference>
<keyword evidence="2" id="KW-0378">Hydrolase</keyword>
<dbReference type="AlphaFoldDB" id="A0A3S0JC52"/>
<dbReference type="OrthoDB" id="9798754at2"/>
<name>A0A3S0JC52_9BACT</name>
<keyword evidence="3" id="KW-1185">Reference proteome</keyword>
<dbReference type="PANTHER" id="PTHR38590">
    <property type="entry name" value="BLL0828 PROTEIN"/>
    <property type="match status" value="1"/>
</dbReference>
<dbReference type="SUPFAM" id="SSF52980">
    <property type="entry name" value="Restriction endonuclease-like"/>
    <property type="match status" value="1"/>
</dbReference>
<gene>
    <name evidence="2" type="ORF">EJV47_20290</name>
</gene>
<keyword evidence="2" id="KW-0540">Nuclease</keyword>
<dbReference type="Proteomes" id="UP000282184">
    <property type="component" value="Unassembled WGS sequence"/>
</dbReference>
<keyword evidence="2" id="KW-0255">Endonuclease</keyword>
<evidence type="ECO:0000313" key="2">
    <source>
        <dbReference type="EMBL" id="RTQ47235.1"/>
    </source>
</evidence>
<organism evidence="2 3">
    <name type="scientific">Hymenobacter gummosus</name>
    <dbReference type="NCBI Taxonomy" id="1776032"/>
    <lineage>
        <taxon>Bacteria</taxon>
        <taxon>Pseudomonadati</taxon>
        <taxon>Bacteroidota</taxon>
        <taxon>Cytophagia</taxon>
        <taxon>Cytophagales</taxon>
        <taxon>Hymenobacteraceae</taxon>
        <taxon>Hymenobacter</taxon>
    </lineage>
</organism>